<feature type="transmembrane region" description="Helical" evidence="1">
    <location>
        <begin position="383"/>
        <end position="403"/>
    </location>
</feature>
<evidence type="ECO:0000313" key="2">
    <source>
        <dbReference type="EMBL" id="RPF58295.1"/>
    </source>
</evidence>
<reference evidence="2 3" key="1">
    <citation type="submission" date="2018-11" db="EMBL/GenBank/DDBJ databases">
        <title>Genomic Encyclopedia of Type Strains, Phase IV (KMG-IV): sequencing the most valuable type-strain genomes for metagenomic binning, comparative biology and taxonomic classification.</title>
        <authorList>
            <person name="Goeker M."/>
        </authorList>
    </citation>
    <scope>NUCLEOTIDE SEQUENCE [LARGE SCALE GENOMIC DNA]</scope>
    <source>
        <strain evidence="2 3">DSM 29158</strain>
    </source>
</reference>
<keyword evidence="1" id="KW-1133">Transmembrane helix</keyword>
<dbReference type="Proteomes" id="UP000277108">
    <property type="component" value="Unassembled WGS sequence"/>
</dbReference>
<feature type="transmembrane region" description="Helical" evidence="1">
    <location>
        <begin position="359"/>
        <end position="377"/>
    </location>
</feature>
<dbReference type="AlphaFoldDB" id="A0A3N5CG78"/>
<comment type="caution">
    <text evidence="2">The sequence shown here is derived from an EMBL/GenBank/DDBJ whole genome shotgun (WGS) entry which is preliminary data.</text>
</comment>
<evidence type="ECO:0000256" key="1">
    <source>
        <dbReference type="SAM" id="Phobius"/>
    </source>
</evidence>
<evidence type="ECO:0008006" key="4">
    <source>
        <dbReference type="Google" id="ProtNLM"/>
    </source>
</evidence>
<keyword evidence="1" id="KW-0472">Membrane</keyword>
<keyword evidence="1" id="KW-0812">Transmembrane</keyword>
<gene>
    <name evidence="2" type="ORF">EDD62_0939</name>
</gene>
<feature type="transmembrane region" description="Helical" evidence="1">
    <location>
        <begin position="330"/>
        <end position="352"/>
    </location>
</feature>
<proteinExistence type="predicted"/>
<feature type="transmembrane region" description="Helical" evidence="1">
    <location>
        <begin position="29"/>
        <end position="47"/>
    </location>
</feature>
<feature type="transmembrane region" description="Helical" evidence="1">
    <location>
        <begin position="68"/>
        <end position="85"/>
    </location>
</feature>
<accession>A0A3N5CG78</accession>
<feature type="transmembrane region" description="Helical" evidence="1">
    <location>
        <begin position="225"/>
        <end position="247"/>
    </location>
</feature>
<dbReference type="EMBL" id="RKRK01000002">
    <property type="protein sequence ID" value="RPF58295.1"/>
    <property type="molecule type" value="Genomic_DNA"/>
</dbReference>
<sequence length="419" mass="48386">MLMMYLLLLINIIVLILFRKKIITILGIFFVGNIIFNNLGWLLAFYLKDKVYVLQGNEDLLINIIDDIYILNFILIFLLVIHPKTKLSMDKLQDYLLKVVSKDNFFISLITYSTVVVCLIFMIIIDLQSAPLFNIGQYTFSEMQHYRKEIFNTPLLQSLSVVRSLILYMITPLLFLKKGLGVKHNFFIDIVLITFSLLTLSKTAFILILFFYWMGKMLSNFSFKYVLYLIVSVSTAFYLIVYLTYYVDVQRDFYSVIEVLVIRLLASPIALCALYAELFSFNDGFRSSQYYTILFGGQAAQIPIIAMQHIDVNSRGNAPAGIIGSAYPNIPLLLHWGYYLSFSTLIYIISIIGNNIKSIILGYLIIPLYGILTWFLYLTEPLVALNSYGILYLSILIIIIFLFQPKRRTIDGFKRKSEI</sequence>
<feature type="transmembrane region" description="Helical" evidence="1">
    <location>
        <begin position="253"/>
        <end position="278"/>
    </location>
</feature>
<evidence type="ECO:0000313" key="3">
    <source>
        <dbReference type="Proteomes" id="UP000277108"/>
    </source>
</evidence>
<organism evidence="2 3">
    <name type="scientific">Abyssicoccus albus</name>
    <dbReference type="NCBI Taxonomy" id="1817405"/>
    <lineage>
        <taxon>Bacteria</taxon>
        <taxon>Bacillati</taxon>
        <taxon>Bacillota</taxon>
        <taxon>Bacilli</taxon>
        <taxon>Bacillales</taxon>
        <taxon>Abyssicoccaceae</taxon>
    </lineage>
</organism>
<keyword evidence="3" id="KW-1185">Reference proteome</keyword>
<protein>
    <recommendedName>
        <fullName evidence="4">Oligosaccharide repeat unit polymerase</fullName>
    </recommendedName>
</protein>
<feature type="transmembrane region" description="Helical" evidence="1">
    <location>
        <begin position="150"/>
        <end position="170"/>
    </location>
</feature>
<name>A0A3N5CG78_9BACL</name>
<feature type="transmembrane region" description="Helical" evidence="1">
    <location>
        <begin position="190"/>
        <end position="213"/>
    </location>
</feature>
<feature type="transmembrane region" description="Helical" evidence="1">
    <location>
        <begin position="105"/>
        <end position="125"/>
    </location>
</feature>